<dbReference type="PANTHER" id="PTHR34220:SF7">
    <property type="entry name" value="SENSOR HISTIDINE KINASE YPDA"/>
    <property type="match status" value="1"/>
</dbReference>
<dbReference type="Proteomes" id="UP000269097">
    <property type="component" value="Chromosome"/>
</dbReference>
<feature type="transmembrane region" description="Helical" evidence="6">
    <location>
        <begin position="12"/>
        <end position="34"/>
    </location>
</feature>
<proteinExistence type="predicted"/>
<protein>
    <submittedName>
        <fullName evidence="8">HAMP domain-containing protein</fullName>
    </submittedName>
</protein>
<keyword evidence="4" id="KW-0808">Transferase</keyword>
<dbReference type="GO" id="GO:0000155">
    <property type="term" value="F:phosphorelay sensor kinase activity"/>
    <property type="evidence" value="ECO:0007669"/>
    <property type="project" value="InterPro"/>
</dbReference>
<keyword evidence="6" id="KW-1133">Transmembrane helix</keyword>
<dbReference type="SMART" id="SM00304">
    <property type="entry name" value="HAMP"/>
    <property type="match status" value="1"/>
</dbReference>
<evidence type="ECO:0000313" key="9">
    <source>
        <dbReference type="Proteomes" id="UP000269097"/>
    </source>
</evidence>
<keyword evidence="5 6" id="KW-0472">Membrane</keyword>
<evidence type="ECO:0000256" key="1">
    <source>
        <dbReference type="ARBA" id="ARBA00004651"/>
    </source>
</evidence>
<dbReference type="Gene3D" id="6.10.340.10">
    <property type="match status" value="1"/>
</dbReference>
<sequence length="588" mass="67630">MNLRERLTSLRLFPKLVLTFLLVLSPIYVIGTLMNESGAKNLKQEMDNSLTSRVNLYMEILDNDLYRVFQLLHQYVNDEDLQNLSVKAEIMSDFDRTQAVLRLKRRLDLLKQSSTFVENVSVMIPLMDRTISSNDNSIQELDRVQFEGLRKAPNRLESPFIVWNDRIFISMPYPETTNREPVFLLLVEISRSELGSTLSRFTTKGGGAVLTGKSMNWAISGTADTAAAGAFAKDIRGLDTLSSGQVRNLTVGKASYRVAKQESSLYGMSLSMFVPTQNVDAPVSTYRKWMIALSAASIAIMLAFSLSLYRIIHRPLRSLLQSFRRIEQGQFNQTVEYPFKDEFGYLYDQFNSMVRQLNVMVHEVYEQQYRARLSELRHLQSQINPHFLYNTYFILYRMAKREDNENLVRLTKHLGEYFQYITRDAADEVPFEREAHHARTYMEIQSIRFGHRIETHFDELPEGSDKLAVPRLILQPIIENAYNHSLEKMTRNGRLEVRIGLGPDVLLISVEDNGDQLTQEKLEELQLALRVHDDVRESTGMLNVHRRLRIKYGEESGLRLSIGELGGLKVAIVIPREGETPHEPTADH</sequence>
<dbReference type="EMBL" id="CP033433">
    <property type="protein sequence ID" value="AYQ71541.1"/>
    <property type="molecule type" value="Genomic_DNA"/>
</dbReference>
<dbReference type="CDD" id="cd06225">
    <property type="entry name" value="HAMP"/>
    <property type="match status" value="1"/>
</dbReference>
<comment type="subcellular location">
    <subcellularLocation>
        <location evidence="1">Cell membrane</location>
        <topology evidence="1">Multi-pass membrane protein</topology>
    </subcellularLocation>
</comment>
<organism evidence="8 9">
    <name type="scientific">Cohnella candidum</name>
    <dbReference type="NCBI Taxonomy" id="2674991"/>
    <lineage>
        <taxon>Bacteria</taxon>
        <taxon>Bacillati</taxon>
        <taxon>Bacillota</taxon>
        <taxon>Bacilli</taxon>
        <taxon>Bacillales</taxon>
        <taxon>Paenibacillaceae</taxon>
        <taxon>Cohnella</taxon>
    </lineage>
</organism>
<dbReference type="Gene3D" id="3.30.565.10">
    <property type="entry name" value="Histidine kinase-like ATPase, C-terminal domain"/>
    <property type="match status" value="1"/>
</dbReference>
<dbReference type="SUPFAM" id="SSF158472">
    <property type="entry name" value="HAMP domain-like"/>
    <property type="match status" value="1"/>
</dbReference>
<evidence type="ECO:0000259" key="7">
    <source>
        <dbReference type="PROSITE" id="PS50885"/>
    </source>
</evidence>
<feature type="domain" description="HAMP" evidence="7">
    <location>
        <begin position="310"/>
        <end position="362"/>
    </location>
</feature>
<evidence type="ECO:0000256" key="2">
    <source>
        <dbReference type="ARBA" id="ARBA00022475"/>
    </source>
</evidence>
<reference evidence="8 9" key="1">
    <citation type="submission" date="2018-10" db="EMBL/GenBank/DDBJ databases">
        <title>Genome Sequence of Cohnella sp.</title>
        <authorList>
            <person name="Srinivasan S."/>
            <person name="Kim M.K."/>
        </authorList>
    </citation>
    <scope>NUCLEOTIDE SEQUENCE [LARGE SCALE GENOMIC DNA]</scope>
    <source>
        <strain evidence="8 9">18JY8-7</strain>
    </source>
</reference>
<keyword evidence="3" id="KW-0597">Phosphoprotein</keyword>
<dbReference type="InterPro" id="IPR036890">
    <property type="entry name" value="HATPase_C_sf"/>
</dbReference>
<dbReference type="KEGG" id="coh:EAV92_02440"/>
<dbReference type="Pfam" id="PF00672">
    <property type="entry name" value="HAMP"/>
    <property type="match status" value="1"/>
</dbReference>
<accession>A0A3G3JUL5</accession>
<gene>
    <name evidence="8" type="ORF">EAV92_02440</name>
</gene>
<evidence type="ECO:0000256" key="4">
    <source>
        <dbReference type="ARBA" id="ARBA00022679"/>
    </source>
</evidence>
<dbReference type="SUPFAM" id="SSF55874">
    <property type="entry name" value="ATPase domain of HSP90 chaperone/DNA topoisomerase II/histidine kinase"/>
    <property type="match status" value="1"/>
</dbReference>
<keyword evidence="2" id="KW-1003">Cell membrane</keyword>
<dbReference type="InterPro" id="IPR010559">
    <property type="entry name" value="Sig_transdc_His_kin_internal"/>
</dbReference>
<dbReference type="InterPro" id="IPR050640">
    <property type="entry name" value="Bact_2-comp_sensor_kinase"/>
</dbReference>
<dbReference type="InterPro" id="IPR003660">
    <property type="entry name" value="HAMP_dom"/>
</dbReference>
<evidence type="ECO:0000256" key="3">
    <source>
        <dbReference type="ARBA" id="ARBA00022553"/>
    </source>
</evidence>
<evidence type="ECO:0000256" key="5">
    <source>
        <dbReference type="ARBA" id="ARBA00023136"/>
    </source>
</evidence>
<dbReference type="AlphaFoldDB" id="A0A3G3JUL5"/>
<dbReference type="PROSITE" id="PS50885">
    <property type="entry name" value="HAMP"/>
    <property type="match status" value="1"/>
</dbReference>
<dbReference type="PANTHER" id="PTHR34220">
    <property type="entry name" value="SENSOR HISTIDINE KINASE YPDA"/>
    <property type="match status" value="1"/>
</dbReference>
<evidence type="ECO:0000256" key="6">
    <source>
        <dbReference type="SAM" id="Phobius"/>
    </source>
</evidence>
<dbReference type="GO" id="GO:0005886">
    <property type="term" value="C:plasma membrane"/>
    <property type="evidence" value="ECO:0007669"/>
    <property type="project" value="UniProtKB-SubCell"/>
</dbReference>
<keyword evidence="6" id="KW-0812">Transmembrane</keyword>
<dbReference type="RefSeq" id="WP_123039604.1">
    <property type="nucleotide sequence ID" value="NZ_CP033433.1"/>
</dbReference>
<evidence type="ECO:0000313" key="8">
    <source>
        <dbReference type="EMBL" id="AYQ71541.1"/>
    </source>
</evidence>
<name>A0A3G3JUL5_9BACL</name>
<keyword evidence="9" id="KW-1185">Reference proteome</keyword>
<dbReference type="Pfam" id="PF06580">
    <property type="entry name" value="His_kinase"/>
    <property type="match status" value="1"/>
</dbReference>